<organism evidence="1 2">
    <name type="scientific">Actinoallomurus acaciae</name>
    <dbReference type="NCBI Taxonomy" id="502577"/>
    <lineage>
        <taxon>Bacteria</taxon>
        <taxon>Bacillati</taxon>
        <taxon>Actinomycetota</taxon>
        <taxon>Actinomycetes</taxon>
        <taxon>Streptosporangiales</taxon>
        <taxon>Thermomonosporaceae</taxon>
        <taxon>Actinoallomurus</taxon>
    </lineage>
</organism>
<evidence type="ECO:0000313" key="1">
    <source>
        <dbReference type="EMBL" id="MFB9833018.1"/>
    </source>
</evidence>
<dbReference type="EMBL" id="JBHLZP010000071">
    <property type="protein sequence ID" value="MFB9833018.1"/>
    <property type="molecule type" value="Genomic_DNA"/>
</dbReference>
<reference evidence="1 2" key="1">
    <citation type="submission" date="2024-09" db="EMBL/GenBank/DDBJ databases">
        <authorList>
            <person name="Sun Q."/>
            <person name="Mori K."/>
        </authorList>
    </citation>
    <scope>NUCLEOTIDE SEQUENCE [LARGE SCALE GENOMIC DNA]</scope>
    <source>
        <strain evidence="1 2">TBRC 0563</strain>
    </source>
</reference>
<proteinExistence type="predicted"/>
<dbReference type="RefSeq" id="WP_378199835.1">
    <property type="nucleotide sequence ID" value="NZ_JBHLZP010000071.1"/>
</dbReference>
<keyword evidence="2" id="KW-1185">Reference proteome</keyword>
<dbReference type="Gene3D" id="3.40.190.270">
    <property type="match status" value="1"/>
</dbReference>
<gene>
    <name evidence="1" type="ORF">ACFFNX_12555</name>
</gene>
<evidence type="ECO:0000313" key="2">
    <source>
        <dbReference type="Proteomes" id="UP001589627"/>
    </source>
</evidence>
<dbReference type="Gene3D" id="3.40.190.10">
    <property type="entry name" value="Periplasmic binding protein-like II"/>
    <property type="match status" value="1"/>
</dbReference>
<sequence>MSRLDLTLACGRYDRVWPLVDGRVRPEGIDLNVIALEPEELFWRMINHAEFDVAEMSLASYAVAKAAGDTRFVGLPVFLSRSFRHSSLYVRRDSPLTGPADLAGLRIGVPEYQMTAAVWTRGLLAHDFGVDLASITWRTGGLEQPGRVERQALTLPDRVRIDPVPGTLSQALLDGEIDALMAPRVPSVFRREGGGVRRLFPDYAEREAEYYRRTGIFPIMHMVVVRADVAQAHPWVVRSLYKAFTEAKTVALAGLADAPALRYTMPFLLDALERQREIFGADPWPYGLTPNRTALEVFADYLLEQGLTGQRIDVTDLFAPSTLVESRV</sequence>
<accession>A0ABV5YDB9</accession>
<dbReference type="SUPFAM" id="SSF53850">
    <property type="entry name" value="Periplasmic binding protein-like II"/>
    <property type="match status" value="1"/>
</dbReference>
<name>A0ABV5YDB9_9ACTN</name>
<protein>
    <submittedName>
        <fullName evidence="1">ABC transporter substrate-binding protein</fullName>
    </submittedName>
</protein>
<dbReference type="Proteomes" id="UP001589627">
    <property type="component" value="Unassembled WGS sequence"/>
</dbReference>
<comment type="caution">
    <text evidence="1">The sequence shown here is derived from an EMBL/GenBank/DDBJ whole genome shotgun (WGS) entry which is preliminary data.</text>
</comment>